<dbReference type="Gene3D" id="3.90.1200.10">
    <property type="match status" value="1"/>
</dbReference>
<keyword evidence="2" id="KW-0808">Transferase</keyword>
<dbReference type="OrthoDB" id="5404599at2759"/>
<dbReference type="AlphaFoldDB" id="A0A8K0XJV7"/>
<keyword evidence="2" id="KW-0418">Kinase</keyword>
<feature type="domain" description="Aminoglycoside phosphotransferase" evidence="1">
    <location>
        <begin position="46"/>
        <end position="241"/>
    </location>
</feature>
<evidence type="ECO:0000313" key="3">
    <source>
        <dbReference type="Proteomes" id="UP000813824"/>
    </source>
</evidence>
<dbReference type="InterPro" id="IPR008266">
    <property type="entry name" value="Tyr_kinase_AS"/>
</dbReference>
<sequence>MLSAFALRFIYRARCWYERVWLGRPNRSLVRYLPFDFVIKANSNRGAHEADVLRYIRSHTTIPVPRVYWSAQDSDSTYTLMKRVDGSILEARWPRFDDIQRTRIVAQLRAYVGQLRDLQPTHSNSLAVCGLGNTPCNDGRVSSMPFGPFDDEAGFNDHLIRAAELYLADEILNDIRASMTDDHRICFTHGDLTPRNIIVRDDGTIAAVIDWEYAGWYPEYWETVKALYCTMVVKDDRWDKAVRDFIPGNYERELQIDKSLSDRMVGAF</sequence>
<dbReference type="Proteomes" id="UP000813824">
    <property type="component" value="Unassembled WGS sequence"/>
</dbReference>
<comment type="caution">
    <text evidence="2">The sequence shown here is derived from an EMBL/GenBank/DDBJ whole genome shotgun (WGS) entry which is preliminary data.</text>
</comment>
<dbReference type="Pfam" id="PF01636">
    <property type="entry name" value="APH"/>
    <property type="match status" value="1"/>
</dbReference>
<evidence type="ECO:0000313" key="2">
    <source>
        <dbReference type="EMBL" id="KAH8077884.1"/>
    </source>
</evidence>
<dbReference type="InterPro" id="IPR002575">
    <property type="entry name" value="Aminoglycoside_PTrfase"/>
</dbReference>
<keyword evidence="3" id="KW-1185">Reference proteome</keyword>
<dbReference type="EMBL" id="JAEVFJ010000061">
    <property type="protein sequence ID" value="KAH8077884.1"/>
    <property type="molecule type" value="Genomic_DNA"/>
</dbReference>
<gene>
    <name evidence="2" type="ORF">BXZ70DRAFT_692062</name>
</gene>
<name>A0A8K0XJV7_9AGAR</name>
<dbReference type="PROSITE" id="PS00109">
    <property type="entry name" value="PROTEIN_KINASE_TYR"/>
    <property type="match status" value="1"/>
</dbReference>
<dbReference type="InterPro" id="IPR051678">
    <property type="entry name" value="AGP_Transferase"/>
</dbReference>
<dbReference type="SUPFAM" id="SSF56112">
    <property type="entry name" value="Protein kinase-like (PK-like)"/>
    <property type="match status" value="1"/>
</dbReference>
<organism evidence="2 3">
    <name type="scientific">Cristinia sonorae</name>
    <dbReference type="NCBI Taxonomy" id="1940300"/>
    <lineage>
        <taxon>Eukaryota</taxon>
        <taxon>Fungi</taxon>
        <taxon>Dikarya</taxon>
        <taxon>Basidiomycota</taxon>
        <taxon>Agaricomycotina</taxon>
        <taxon>Agaricomycetes</taxon>
        <taxon>Agaricomycetidae</taxon>
        <taxon>Agaricales</taxon>
        <taxon>Pleurotineae</taxon>
        <taxon>Stephanosporaceae</taxon>
        <taxon>Cristinia</taxon>
    </lineage>
</organism>
<dbReference type="GO" id="GO:0004672">
    <property type="term" value="F:protein kinase activity"/>
    <property type="evidence" value="ECO:0007669"/>
    <property type="project" value="InterPro"/>
</dbReference>
<dbReference type="PANTHER" id="PTHR21310:SF58">
    <property type="entry name" value="AMINOGLYCOSIDE PHOSPHOTRANSFERASE DOMAIN-CONTAINING PROTEIN"/>
    <property type="match status" value="1"/>
</dbReference>
<evidence type="ECO:0000259" key="1">
    <source>
        <dbReference type="Pfam" id="PF01636"/>
    </source>
</evidence>
<protein>
    <submittedName>
        <fullName evidence="2">Kinase-like protein</fullName>
    </submittedName>
</protein>
<dbReference type="PANTHER" id="PTHR21310">
    <property type="entry name" value="AMINOGLYCOSIDE PHOSPHOTRANSFERASE-RELATED-RELATED"/>
    <property type="match status" value="1"/>
</dbReference>
<accession>A0A8K0XJV7</accession>
<dbReference type="CDD" id="cd05120">
    <property type="entry name" value="APH_ChoK_like"/>
    <property type="match status" value="1"/>
</dbReference>
<reference evidence="2" key="1">
    <citation type="journal article" date="2021" name="New Phytol.">
        <title>Evolutionary innovations through gain and loss of genes in the ectomycorrhizal Boletales.</title>
        <authorList>
            <person name="Wu G."/>
            <person name="Miyauchi S."/>
            <person name="Morin E."/>
            <person name="Kuo A."/>
            <person name="Drula E."/>
            <person name="Varga T."/>
            <person name="Kohler A."/>
            <person name="Feng B."/>
            <person name="Cao Y."/>
            <person name="Lipzen A."/>
            <person name="Daum C."/>
            <person name="Hundley H."/>
            <person name="Pangilinan J."/>
            <person name="Johnson J."/>
            <person name="Barry K."/>
            <person name="LaButti K."/>
            <person name="Ng V."/>
            <person name="Ahrendt S."/>
            <person name="Min B."/>
            <person name="Choi I.G."/>
            <person name="Park H."/>
            <person name="Plett J.M."/>
            <person name="Magnuson J."/>
            <person name="Spatafora J.W."/>
            <person name="Nagy L.G."/>
            <person name="Henrissat B."/>
            <person name="Grigoriev I.V."/>
            <person name="Yang Z.L."/>
            <person name="Xu J."/>
            <person name="Martin F.M."/>
        </authorList>
    </citation>
    <scope>NUCLEOTIDE SEQUENCE</scope>
    <source>
        <strain evidence="2">KKN 215</strain>
    </source>
</reference>
<proteinExistence type="predicted"/>
<dbReference type="InterPro" id="IPR011009">
    <property type="entry name" value="Kinase-like_dom_sf"/>
</dbReference>